<dbReference type="STRING" id="1121345.SAMN02745217_01091"/>
<evidence type="ECO:0000313" key="3">
    <source>
        <dbReference type="Proteomes" id="UP000184612"/>
    </source>
</evidence>
<organism evidence="2 3">
    <name type="scientific">Anaerocolumna xylanovorans DSM 12503</name>
    <dbReference type="NCBI Taxonomy" id="1121345"/>
    <lineage>
        <taxon>Bacteria</taxon>
        <taxon>Bacillati</taxon>
        <taxon>Bacillota</taxon>
        <taxon>Clostridia</taxon>
        <taxon>Lachnospirales</taxon>
        <taxon>Lachnospiraceae</taxon>
        <taxon>Anaerocolumna</taxon>
    </lineage>
</organism>
<dbReference type="RefSeq" id="WP_073587714.1">
    <property type="nucleotide sequence ID" value="NZ_FRFD01000003.1"/>
</dbReference>
<evidence type="ECO:0000256" key="1">
    <source>
        <dbReference type="SAM" id="Phobius"/>
    </source>
</evidence>
<reference evidence="2 3" key="1">
    <citation type="submission" date="2016-12" db="EMBL/GenBank/DDBJ databases">
        <authorList>
            <person name="Song W.-J."/>
            <person name="Kurnit D.M."/>
        </authorList>
    </citation>
    <scope>NUCLEOTIDE SEQUENCE [LARGE SCALE GENOMIC DNA]</scope>
    <source>
        <strain evidence="2 3">DSM 12503</strain>
    </source>
</reference>
<feature type="transmembrane region" description="Helical" evidence="1">
    <location>
        <begin position="6"/>
        <end position="26"/>
    </location>
</feature>
<dbReference type="Pfam" id="PF02325">
    <property type="entry name" value="CCB3_YggT"/>
    <property type="match status" value="1"/>
</dbReference>
<keyword evidence="1" id="KW-0812">Transmembrane</keyword>
<dbReference type="GO" id="GO:0016020">
    <property type="term" value="C:membrane"/>
    <property type="evidence" value="ECO:0007669"/>
    <property type="project" value="InterPro"/>
</dbReference>
<gene>
    <name evidence="2" type="ORF">SAMN02745217_01091</name>
</gene>
<keyword evidence="1" id="KW-0472">Membrane</keyword>
<keyword evidence="1" id="KW-1133">Transmembrane helix</keyword>
<protein>
    <submittedName>
        <fullName evidence="2">YGGT family protein</fullName>
    </submittedName>
</protein>
<dbReference type="AlphaFoldDB" id="A0A1M7Y290"/>
<dbReference type="OrthoDB" id="2063837at2"/>
<dbReference type="Proteomes" id="UP000184612">
    <property type="component" value="Unassembled WGS sequence"/>
</dbReference>
<dbReference type="InterPro" id="IPR003425">
    <property type="entry name" value="CCB3/YggT"/>
</dbReference>
<name>A0A1M7Y290_9FIRM</name>
<keyword evidence="3" id="KW-1185">Reference proteome</keyword>
<proteinExistence type="predicted"/>
<accession>A0A1M7Y290</accession>
<dbReference type="EMBL" id="FRFD01000003">
    <property type="protein sequence ID" value="SHO45873.1"/>
    <property type="molecule type" value="Genomic_DNA"/>
</dbReference>
<sequence>MIHTIYTTFYTFFIILQMALLLYMLLSWFSGGDKLKSLLSLLIEPVLTPVRFMLKYSIFNNPAADLSPLIGFVIILFLQDFFGRLL</sequence>
<feature type="transmembrane region" description="Helical" evidence="1">
    <location>
        <begin position="66"/>
        <end position="83"/>
    </location>
</feature>
<evidence type="ECO:0000313" key="2">
    <source>
        <dbReference type="EMBL" id="SHO45873.1"/>
    </source>
</evidence>